<dbReference type="CDD" id="cd00090">
    <property type="entry name" value="HTH_ARSR"/>
    <property type="match status" value="1"/>
</dbReference>
<dbReference type="SUPFAM" id="SSF46785">
    <property type="entry name" value="Winged helix' DNA-binding domain"/>
    <property type="match status" value="1"/>
</dbReference>
<evidence type="ECO:0000259" key="1">
    <source>
        <dbReference type="PROSITE" id="PS50987"/>
    </source>
</evidence>
<dbReference type="Gene3D" id="1.10.10.10">
    <property type="entry name" value="Winged helix-like DNA-binding domain superfamily/Winged helix DNA-binding domain"/>
    <property type="match status" value="1"/>
</dbReference>
<proteinExistence type="predicted"/>
<dbReference type="InterPro" id="IPR001845">
    <property type="entry name" value="HTH_ArsR_DNA-bd_dom"/>
</dbReference>
<dbReference type="AlphaFoldDB" id="A0A4U6RYF8"/>
<dbReference type="InterPro" id="IPR036390">
    <property type="entry name" value="WH_DNA-bd_sf"/>
</dbReference>
<sequence>MTCDEQMTSIDAEPAMETIAPELAELAGLIADPGRASILSRLMDGRPQTASELALVAGVTPQTASWHLSRLVERALLKVERRGPRRFYRLATPLVAQMLEGMMTVAAIDPHPSRPPPRIDPEMRRARTCYDHLAGELGVAVTDAMRDRGHLNLDQEAGELTASGRAFLGDFGIDLHAPARGRRILCRPCLDWSERRPHLAGRAGAAVADLALQRDWIRRRPQGRSVEITDAGLLAFRNLFGARI</sequence>
<evidence type="ECO:0000313" key="2">
    <source>
        <dbReference type="EMBL" id="TKV77346.1"/>
    </source>
</evidence>
<dbReference type="InterPro" id="IPR052543">
    <property type="entry name" value="HTH_Metal-responsive_Reg"/>
</dbReference>
<dbReference type="GO" id="GO:0003677">
    <property type="term" value="F:DNA binding"/>
    <property type="evidence" value="ECO:0007669"/>
    <property type="project" value="TreeGrafter"/>
</dbReference>
<dbReference type="PANTHER" id="PTHR39168">
    <property type="entry name" value="TRANSCRIPTIONAL REGULATOR-RELATED"/>
    <property type="match status" value="1"/>
</dbReference>
<evidence type="ECO:0000313" key="3">
    <source>
        <dbReference type="Proteomes" id="UP000305095"/>
    </source>
</evidence>
<organism evidence="2 3">
    <name type="scientific">Bradyrhizobium elkanii</name>
    <dbReference type="NCBI Taxonomy" id="29448"/>
    <lineage>
        <taxon>Bacteria</taxon>
        <taxon>Pseudomonadati</taxon>
        <taxon>Pseudomonadota</taxon>
        <taxon>Alphaproteobacteria</taxon>
        <taxon>Hyphomicrobiales</taxon>
        <taxon>Nitrobacteraceae</taxon>
        <taxon>Bradyrhizobium</taxon>
    </lineage>
</organism>
<dbReference type="GO" id="GO:0032791">
    <property type="term" value="F:lead ion binding"/>
    <property type="evidence" value="ECO:0007669"/>
    <property type="project" value="TreeGrafter"/>
</dbReference>
<dbReference type="GO" id="GO:0003700">
    <property type="term" value="F:DNA-binding transcription factor activity"/>
    <property type="evidence" value="ECO:0007669"/>
    <property type="project" value="InterPro"/>
</dbReference>
<accession>A0A4U6RYF8</accession>
<feature type="domain" description="HTH arsR-type" evidence="1">
    <location>
        <begin position="15"/>
        <end position="110"/>
    </location>
</feature>
<dbReference type="GO" id="GO:0010288">
    <property type="term" value="P:response to lead ion"/>
    <property type="evidence" value="ECO:0007669"/>
    <property type="project" value="TreeGrafter"/>
</dbReference>
<dbReference type="Pfam" id="PF12840">
    <property type="entry name" value="HTH_20"/>
    <property type="match status" value="1"/>
</dbReference>
<protein>
    <submittedName>
        <fullName evidence="2">Helix-turn-helix transcriptional regulator</fullName>
    </submittedName>
</protein>
<dbReference type="Proteomes" id="UP000305095">
    <property type="component" value="Unassembled WGS sequence"/>
</dbReference>
<dbReference type="InterPro" id="IPR036388">
    <property type="entry name" value="WH-like_DNA-bd_sf"/>
</dbReference>
<dbReference type="GO" id="GO:0046686">
    <property type="term" value="P:response to cadmium ion"/>
    <property type="evidence" value="ECO:0007669"/>
    <property type="project" value="TreeGrafter"/>
</dbReference>
<dbReference type="GO" id="GO:0097063">
    <property type="term" value="F:cadmium ion sensor activity"/>
    <property type="evidence" value="ECO:0007669"/>
    <property type="project" value="TreeGrafter"/>
</dbReference>
<dbReference type="PANTHER" id="PTHR39168:SF1">
    <property type="entry name" value="TRANSCRIPTIONAL REGULATORY PROTEIN"/>
    <property type="match status" value="1"/>
</dbReference>
<dbReference type="SMART" id="SM00418">
    <property type="entry name" value="HTH_ARSR"/>
    <property type="match status" value="1"/>
</dbReference>
<dbReference type="PROSITE" id="PS50987">
    <property type="entry name" value="HTH_ARSR_2"/>
    <property type="match status" value="1"/>
</dbReference>
<dbReference type="EMBL" id="SZZP01000024">
    <property type="protein sequence ID" value="TKV77346.1"/>
    <property type="molecule type" value="Genomic_DNA"/>
</dbReference>
<gene>
    <name evidence="2" type="ORF">FDV58_31570</name>
</gene>
<name>A0A4U6RYF8_BRAEL</name>
<reference evidence="2 3" key="1">
    <citation type="submission" date="2019-05" db="EMBL/GenBank/DDBJ databases">
        <title>Draft Genome of Bradyrhizobium elkanii strain SEMIA 938, Used in Commercial Inoculants for Lupinus spp. in Brazil.</title>
        <authorList>
            <person name="Hungria M."/>
            <person name="Delamuta J.R.M."/>
            <person name="Ribeiro R.A."/>
            <person name="Nogueira M.A."/>
        </authorList>
    </citation>
    <scope>NUCLEOTIDE SEQUENCE [LARGE SCALE GENOMIC DNA]</scope>
    <source>
        <strain evidence="2 3">Semia 938</strain>
    </source>
</reference>
<dbReference type="InterPro" id="IPR011991">
    <property type="entry name" value="ArsR-like_HTH"/>
</dbReference>
<comment type="caution">
    <text evidence="2">The sequence shown here is derived from an EMBL/GenBank/DDBJ whole genome shotgun (WGS) entry which is preliminary data.</text>
</comment>